<sequence>MKNVIKTIKKSILLATVFASMVVSANEISTRIVNIDAKATSFTLNNVKEGNLLTIKDTEGVVLYKELIKISGTYKKGFDLSELPNGDYFFEVEKDFEIKTIPFKVNTNNVVFNKVMEKTTFKPVINHKSNLVFINKLTPELEAVKIKIYSNTGNEQSLLHSETIEGSQKVERVYKLEKGNYTIVINSDNKEYTKFINN</sequence>
<dbReference type="RefSeq" id="WP_379939061.1">
    <property type="nucleotide sequence ID" value="NZ_JBHTIB010000002.1"/>
</dbReference>
<accession>A0ABW3BNI0</accession>
<feature type="chain" id="PRO_5045418547" description="Secreted protein (Por secretion system target)" evidence="1">
    <location>
        <begin position="26"/>
        <end position="198"/>
    </location>
</feature>
<gene>
    <name evidence="2" type="ORF">ACFQ0I_02570</name>
</gene>
<evidence type="ECO:0008006" key="4">
    <source>
        <dbReference type="Google" id="ProtNLM"/>
    </source>
</evidence>
<keyword evidence="3" id="KW-1185">Reference proteome</keyword>
<feature type="signal peptide" evidence="1">
    <location>
        <begin position="1"/>
        <end position="25"/>
    </location>
</feature>
<comment type="caution">
    <text evidence="2">The sequence shown here is derived from an EMBL/GenBank/DDBJ whole genome shotgun (WGS) entry which is preliminary data.</text>
</comment>
<proteinExistence type="predicted"/>
<evidence type="ECO:0000313" key="3">
    <source>
        <dbReference type="Proteomes" id="UP001597011"/>
    </source>
</evidence>
<dbReference type="EMBL" id="JBHTIB010000002">
    <property type="protein sequence ID" value="MFD0834634.1"/>
    <property type="molecule type" value="Genomic_DNA"/>
</dbReference>
<evidence type="ECO:0000313" key="2">
    <source>
        <dbReference type="EMBL" id="MFD0834634.1"/>
    </source>
</evidence>
<reference evidence="3" key="1">
    <citation type="journal article" date="2019" name="Int. J. Syst. Evol. Microbiol.">
        <title>The Global Catalogue of Microorganisms (GCM) 10K type strain sequencing project: providing services to taxonomists for standard genome sequencing and annotation.</title>
        <authorList>
            <consortium name="The Broad Institute Genomics Platform"/>
            <consortium name="The Broad Institute Genome Sequencing Center for Infectious Disease"/>
            <person name="Wu L."/>
            <person name="Ma J."/>
        </authorList>
    </citation>
    <scope>NUCLEOTIDE SEQUENCE [LARGE SCALE GENOMIC DNA]</scope>
    <source>
        <strain evidence="3">CCUG 60529</strain>
    </source>
</reference>
<protein>
    <recommendedName>
        <fullName evidence="4">Secreted protein (Por secretion system target)</fullName>
    </recommendedName>
</protein>
<keyword evidence="1" id="KW-0732">Signal</keyword>
<evidence type="ECO:0000256" key="1">
    <source>
        <dbReference type="SAM" id="SignalP"/>
    </source>
</evidence>
<organism evidence="2 3">
    <name type="scientific">Mariniflexile aquimaris</name>
    <dbReference type="NCBI Taxonomy" id="881009"/>
    <lineage>
        <taxon>Bacteria</taxon>
        <taxon>Pseudomonadati</taxon>
        <taxon>Bacteroidota</taxon>
        <taxon>Flavobacteriia</taxon>
        <taxon>Flavobacteriales</taxon>
        <taxon>Flavobacteriaceae</taxon>
        <taxon>Mariniflexile</taxon>
    </lineage>
</organism>
<name>A0ABW3BNI0_9FLAO</name>
<dbReference type="Proteomes" id="UP001597011">
    <property type="component" value="Unassembled WGS sequence"/>
</dbReference>